<gene>
    <name evidence="1" type="ORF">AL00_15860</name>
</gene>
<dbReference type="Gene3D" id="1.10.238.160">
    <property type="match status" value="1"/>
</dbReference>
<reference evidence="1 2" key="1">
    <citation type="submission" date="2014-05" db="EMBL/GenBank/DDBJ databases">
        <title>Genome Announcement of Sphingobium lucknowense F2.</title>
        <authorList>
            <person name="Lal R."/>
            <person name="Negi V."/>
            <person name="Lata P."/>
            <person name="Sangwan N."/>
            <person name="Gupta S.K."/>
            <person name="Rao D.L.N."/>
            <person name="Das S."/>
        </authorList>
    </citation>
    <scope>NUCLEOTIDE SEQUENCE [LARGE SCALE GENOMIC DNA]</scope>
    <source>
        <strain evidence="1 2">F2</strain>
    </source>
</reference>
<dbReference type="RefSeq" id="WP_020819346.1">
    <property type="nucleotide sequence ID" value="NZ_JANF02000073.1"/>
</dbReference>
<name>A0A8E0WQ92_9SPHN</name>
<evidence type="ECO:0000313" key="1">
    <source>
        <dbReference type="EMBL" id="KER35441.1"/>
    </source>
</evidence>
<organism evidence="1 2">
    <name type="scientific">Sphingobium indicum F2</name>
    <dbReference type="NCBI Taxonomy" id="1450518"/>
    <lineage>
        <taxon>Bacteria</taxon>
        <taxon>Pseudomonadati</taxon>
        <taxon>Pseudomonadota</taxon>
        <taxon>Alphaproteobacteria</taxon>
        <taxon>Sphingomonadales</taxon>
        <taxon>Sphingomonadaceae</taxon>
        <taxon>Sphingobium</taxon>
    </lineage>
</organism>
<dbReference type="EMBL" id="JANF02000073">
    <property type="protein sequence ID" value="KER35441.1"/>
    <property type="molecule type" value="Genomic_DNA"/>
</dbReference>
<dbReference type="AlphaFoldDB" id="A0A8E0WQ92"/>
<dbReference type="Pfam" id="PF05930">
    <property type="entry name" value="Phage_AlpA"/>
    <property type="match status" value="1"/>
</dbReference>
<dbReference type="Proteomes" id="UP000028135">
    <property type="component" value="Unassembled WGS sequence"/>
</dbReference>
<protein>
    <submittedName>
        <fullName evidence="1">Uncharacterized protein</fullName>
    </submittedName>
</protein>
<dbReference type="InterPro" id="IPR010260">
    <property type="entry name" value="AlpA"/>
</dbReference>
<evidence type="ECO:0000313" key="2">
    <source>
        <dbReference type="Proteomes" id="UP000028135"/>
    </source>
</evidence>
<proteinExistence type="predicted"/>
<sequence length="64" mass="7354">MSHTIQKFIRLKQIAALLNCSQTSATRYAKLNGFPDPFYIGGSKMWVEAEVMAWVMSCRRSRRA</sequence>
<comment type="caution">
    <text evidence="1">The sequence shown here is derived from an EMBL/GenBank/DDBJ whole genome shotgun (WGS) entry which is preliminary data.</text>
</comment>
<accession>A0A8E0WQ92</accession>